<gene>
    <name evidence="1" type="ORF">Taro_041612</name>
</gene>
<accession>A0A843WXQ9</accession>
<feature type="non-terminal residue" evidence="1">
    <location>
        <position position="58"/>
    </location>
</feature>
<comment type="caution">
    <text evidence="1">The sequence shown here is derived from an EMBL/GenBank/DDBJ whole genome shotgun (WGS) entry which is preliminary data.</text>
</comment>
<reference evidence="1" key="1">
    <citation type="submission" date="2017-07" db="EMBL/GenBank/DDBJ databases">
        <title>Taro Niue Genome Assembly and Annotation.</title>
        <authorList>
            <person name="Atibalentja N."/>
            <person name="Keating K."/>
            <person name="Fields C.J."/>
        </authorList>
    </citation>
    <scope>NUCLEOTIDE SEQUENCE</scope>
    <source>
        <strain evidence="1">Niue_2</strain>
        <tissue evidence="1">Leaf</tissue>
    </source>
</reference>
<dbReference type="Proteomes" id="UP000652761">
    <property type="component" value="Unassembled WGS sequence"/>
</dbReference>
<proteinExistence type="predicted"/>
<protein>
    <submittedName>
        <fullName evidence="1">Uncharacterized protein</fullName>
    </submittedName>
</protein>
<name>A0A843WXQ9_COLES</name>
<dbReference type="AlphaFoldDB" id="A0A843WXQ9"/>
<dbReference type="EMBL" id="NMUH01004200">
    <property type="protein sequence ID" value="MQM08754.1"/>
    <property type="molecule type" value="Genomic_DNA"/>
</dbReference>
<evidence type="ECO:0000313" key="2">
    <source>
        <dbReference type="Proteomes" id="UP000652761"/>
    </source>
</evidence>
<keyword evidence="2" id="KW-1185">Reference proteome</keyword>
<evidence type="ECO:0000313" key="1">
    <source>
        <dbReference type="EMBL" id="MQM08754.1"/>
    </source>
</evidence>
<organism evidence="1 2">
    <name type="scientific">Colocasia esculenta</name>
    <name type="common">Wild taro</name>
    <name type="synonym">Arum esculentum</name>
    <dbReference type="NCBI Taxonomy" id="4460"/>
    <lineage>
        <taxon>Eukaryota</taxon>
        <taxon>Viridiplantae</taxon>
        <taxon>Streptophyta</taxon>
        <taxon>Embryophyta</taxon>
        <taxon>Tracheophyta</taxon>
        <taxon>Spermatophyta</taxon>
        <taxon>Magnoliopsida</taxon>
        <taxon>Liliopsida</taxon>
        <taxon>Araceae</taxon>
        <taxon>Aroideae</taxon>
        <taxon>Colocasieae</taxon>
        <taxon>Colocasia</taxon>
    </lineage>
</organism>
<sequence>MSTPLPSTVLTAPWDSHLVSTHRWTVSTPLARLTLSVPSVNTTSCPRSFKAWAPVKLI</sequence>